<comment type="caution">
    <text evidence="1">The sequence shown here is derived from an EMBL/GenBank/DDBJ whole genome shotgun (WGS) entry which is preliminary data.</text>
</comment>
<dbReference type="Proteomes" id="UP000270620">
    <property type="component" value="Unassembled WGS sequence"/>
</dbReference>
<dbReference type="Gene3D" id="3.40.30.10">
    <property type="entry name" value="Glutaredoxin"/>
    <property type="match status" value="1"/>
</dbReference>
<dbReference type="EMBL" id="RWBG01000001">
    <property type="protein sequence ID" value="RSK41411.1"/>
    <property type="molecule type" value="Genomic_DNA"/>
</dbReference>
<dbReference type="RefSeq" id="WP_125466408.1">
    <property type="nucleotide sequence ID" value="NZ_RWBG01000001.1"/>
</dbReference>
<gene>
    <name evidence="1" type="ORF">EJA19_00625</name>
</gene>
<reference evidence="1 2" key="1">
    <citation type="submission" date="2018-12" db="EMBL/GenBank/DDBJ databases">
        <title>Mangrovimonas spongiae sp. nov., a novel member of the genus Mangrovimonas isolated from marine sponge.</title>
        <authorList>
            <person name="Zhuang L."/>
            <person name="Luo L."/>
        </authorList>
    </citation>
    <scope>NUCLEOTIDE SEQUENCE [LARGE SCALE GENOMIC DNA]</scope>
    <source>
        <strain evidence="1 2">HN-E26</strain>
    </source>
</reference>
<dbReference type="AlphaFoldDB" id="A0A428K4T2"/>
<evidence type="ECO:0008006" key="3">
    <source>
        <dbReference type="Google" id="ProtNLM"/>
    </source>
</evidence>
<dbReference type="SUPFAM" id="SSF52833">
    <property type="entry name" value="Thioredoxin-like"/>
    <property type="match status" value="1"/>
</dbReference>
<accession>A0A428K4T2</accession>
<evidence type="ECO:0000313" key="2">
    <source>
        <dbReference type="Proteomes" id="UP000270620"/>
    </source>
</evidence>
<dbReference type="OrthoDB" id="1098640at2"/>
<proteinExistence type="predicted"/>
<sequence length="529" mass="62054">MVTTKKQLLSIKSLLLITVVIGLFACKQNTERHKDTNSRDHSSKGNIKPVYISVETDDPMALEYLNILDYANFNGGKPKGQHIKKNGNTTVISLDSVKNEKILELMMFGKKLHNTKVFVTPGDSINLVIKNEKITFKGLNANHYNFYQELDNLKSPYSTIGFKDNPEDYKIKVNSIFKKRKAFFEDYIKTHQVSKQFVNQVKAEMKFEYMYNLVAPRSITNSIPNSYVNNRDGFTSLFKNQSKNLDTDILNLKNYFDDIRIEDFKRSDLINNDYFKRSLSLYIRYYFTKQQSVVYNKENFDIELDYINNNLEGKIARFAKAKVIVDYFKKGFGQDKVTHSRLKAEIENYLKQKTDTSYTAAVKDVKEELKVFNFKIPHKILQEKLLTIKGDTIAFKDLIKNKKSTKFMAFWINKHKSYDYCERCIDDLLKIKNLQSQINKDNTEWIFISIAKTKQWHQDLVLFKNHMKGMSNYKVLDKKMTSEMLKYFKVNHGNFIQLPRYVILDKNNKVLFNAVPNTFDVENFKSLLK</sequence>
<protein>
    <recommendedName>
        <fullName evidence="3">Thioredoxin domain-containing protein</fullName>
    </recommendedName>
</protein>
<organism evidence="1 2">
    <name type="scientific">Mangrovimonas spongiae</name>
    <dbReference type="NCBI Taxonomy" id="2494697"/>
    <lineage>
        <taxon>Bacteria</taxon>
        <taxon>Pseudomonadati</taxon>
        <taxon>Bacteroidota</taxon>
        <taxon>Flavobacteriia</taxon>
        <taxon>Flavobacteriales</taxon>
        <taxon>Flavobacteriaceae</taxon>
        <taxon>Mangrovimonas</taxon>
    </lineage>
</organism>
<keyword evidence="2" id="KW-1185">Reference proteome</keyword>
<dbReference type="InterPro" id="IPR036249">
    <property type="entry name" value="Thioredoxin-like_sf"/>
</dbReference>
<dbReference type="PROSITE" id="PS51257">
    <property type="entry name" value="PROKAR_LIPOPROTEIN"/>
    <property type="match status" value="1"/>
</dbReference>
<evidence type="ECO:0000313" key="1">
    <source>
        <dbReference type="EMBL" id="RSK41411.1"/>
    </source>
</evidence>
<name>A0A428K4T2_9FLAO</name>